<keyword evidence="7" id="KW-0833">Ubl conjugation pathway</keyword>
<dbReference type="SUPFAM" id="SSF144232">
    <property type="entry name" value="HIT/MYND zinc finger-like"/>
    <property type="match status" value="1"/>
</dbReference>
<keyword evidence="8 16" id="KW-0378">Hydrolase</keyword>
<evidence type="ECO:0000256" key="7">
    <source>
        <dbReference type="ARBA" id="ARBA00022786"/>
    </source>
</evidence>
<evidence type="ECO:0000256" key="2">
    <source>
        <dbReference type="ARBA" id="ARBA00009085"/>
    </source>
</evidence>
<dbReference type="GO" id="GO:0006508">
    <property type="term" value="P:proteolysis"/>
    <property type="evidence" value="ECO:0007669"/>
    <property type="project" value="UniProtKB-KW"/>
</dbReference>
<keyword evidence="10" id="KW-0862">Zinc</keyword>
<dbReference type="InterPro" id="IPR050164">
    <property type="entry name" value="Peptidase_C19"/>
</dbReference>
<dbReference type="InterPro" id="IPR018200">
    <property type="entry name" value="USP_CS"/>
</dbReference>
<evidence type="ECO:0000256" key="8">
    <source>
        <dbReference type="ARBA" id="ARBA00022801"/>
    </source>
</evidence>
<keyword evidence="9" id="KW-0788">Thiol protease</keyword>
<proteinExistence type="inferred from homology"/>
<organism evidence="16 17">
    <name type="scientific">Salvia divinorum</name>
    <name type="common">Maria pastora</name>
    <name type="synonym">Diviner's sage</name>
    <dbReference type="NCBI Taxonomy" id="28513"/>
    <lineage>
        <taxon>Eukaryota</taxon>
        <taxon>Viridiplantae</taxon>
        <taxon>Streptophyta</taxon>
        <taxon>Embryophyta</taxon>
        <taxon>Tracheophyta</taxon>
        <taxon>Spermatophyta</taxon>
        <taxon>Magnoliopsida</taxon>
        <taxon>eudicotyledons</taxon>
        <taxon>Gunneridae</taxon>
        <taxon>Pentapetalae</taxon>
        <taxon>asterids</taxon>
        <taxon>lamiids</taxon>
        <taxon>Lamiales</taxon>
        <taxon>Lamiaceae</taxon>
        <taxon>Nepetoideae</taxon>
        <taxon>Mentheae</taxon>
        <taxon>Salviinae</taxon>
        <taxon>Salvia</taxon>
        <taxon>Salvia subgen. Calosphace</taxon>
    </lineage>
</organism>
<feature type="compositionally biased region" description="Polar residues" evidence="12">
    <location>
        <begin position="302"/>
        <end position="311"/>
    </location>
</feature>
<dbReference type="AlphaFoldDB" id="A0ABD1H445"/>
<evidence type="ECO:0000256" key="5">
    <source>
        <dbReference type="ARBA" id="ARBA00022723"/>
    </source>
</evidence>
<dbReference type="Gene3D" id="3.90.70.10">
    <property type="entry name" value="Cysteine proteinases"/>
    <property type="match status" value="1"/>
</dbReference>
<keyword evidence="13" id="KW-1133">Transmembrane helix</keyword>
<evidence type="ECO:0000256" key="11">
    <source>
        <dbReference type="PROSITE-ProRule" id="PRU00134"/>
    </source>
</evidence>
<name>A0ABD1H445_SALDI</name>
<evidence type="ECO:0000256" key="13">
    <source>
        <dbReference type="SAM" id="Phobius"/>
    </source>
</evidence>
<keyword evidence="5" id="KW-0479">Metal-binding</keyword>
<dbReference type="PANTHER" id="PTHR24006">
    <property type="entry name" value="UBIQUITIN CARBOXYL-TERMINAL HYDROLASE"/>
    <property type="match status" value="1"/>
</dbReference>
<keyword evidence="4 16" id="KW-0645">Protease</keyword>
<evidence type="ECO:0000256" key="1">
    <source>
        <dbReference type="ARBA" id="ARBA00000707"/>
    </source>
</evidence>
<keyword evidence="17" id="KW-1185">Reference proteome</keyword>
<dbReference type="Gene3D" id="6.10.140.2220">
    <property type="match status" value="1"/>
</dbReference>
<dbReference type="PROSITE" id="PS00972">
    <property type="entry name" value="USP_1"/>
    <property type="match status" value="1"/>
</dbReference>
<gene>
    <name evidence="16" type="primary">UBP15</name>
    <name evidence="16" type="ORF">AAHA92_19059</name>
</gene>
<dbReference type="FunFam" id="3.90.70.10:FF:000026">
    <property type="entry name" value="Ubiquitin carboxyl-terminal hydrolase 15"/>
    <property type="match status" value="1"/>
</dbReference>
<evidence type="ECO:0000256" key="3">
    <source>
        <dbReference type="ARBA" id="ARBA00012759"/>
    </source>
</evidence>
<keyword evidence="6 11" id="KW-0863">Zinc-finger</keyword>
<dbReference type="PROSITE" id="PS50235">
    <property type="entry name" value="USP_3"/>
    <property type="match status" value="1"/>
</dbReference>
<dbReference type="EC" id="3.4.19.12" evidence="3"/>
<evidence type="ECO:0000256" key="10">
    <source>
        <dbReference type="ARBA" id="ARBA00022833"/>
    </source>
</evidence>
<dbReference type="EMBL" id="JBEAFC010000007">
    <property type="protein sequence ID" value="KAL1551185.1"/>
    <property type="molecule type" value="Genomic_DNA"/>
</dbReference>
<feature type="transmembrane region" description="Helical" evidence="13">
    <location>
        <begin position="9"/>
        <end position="27"/>
    </location>
</feature>
<evidence type="ECO:0000259" key="14">
    <source>
        <dbReference type="PROSITE" id="PS50235"/>
    </source>
</evidence>
<feature type="domain" description="USP" evidence="14">
    <location>
        <begin position="452"/>
        <end position="758"/>
    </location>
</feature>
<evidence type="ECO:0000256" key="6">
    <source>
        <dbReference type="ARBA" id="ARBA00022771"/>
    </source>
</evidence>
<evidence type="ECO:0000313" key="17">
    <source>
        <dbReference type="Proteomes" id="UP001567538"/>
    </source>
</evidence>
<evidence type="ECO:0000256" key="4">
    <source>
        <dbReference type="ARBA" id="ARBA00022670"/>
    </source>
</evidence>
<dbReference type="InterPro" id="IPR002893">
    <property type="entry name" value="Znf_MYND"/>
</dbReference>
<feature type="region of interest" description="Disordered" evidence="12">
    <location>
        <begin position="763"/>
        <end position="788"/>
    </location>
</feature>
<dbReference type="CDD" id="cd02661">
    <property type="entry name" value="Peptidase_C19E"/>
    <property type="match status" value="1"/>
</dbReference>
<dbReference type="InterPro" id="IPR001394">
    <property type="entry name" value="Peptidase_C19_UCH"/>
</dbReference>
<dbReference type="Pfam" id="PF01753">
    <property type="entry name" value="zf-MYND"/>
    <property type="match status" value="1"/>
</dbReference>
<comment type="caution">
    <text evidence="16">The sequence shown here is derived from an EMBL/GenBank/DDBJ whole genome shotgun (WGS) entry which is preliminary data.</text>
</comment>
<comment type="similarity">
    <text evidence="2">Belongs to the peptidase C19 family.</text>
</comment>
<dbReference type="Pfam" id="PF00443">
    <property type="entry name" value="UCH"/>
    <property type="match status" value="1"/>
</dbReference>
<dbReference type="PANTHER" id="PTHR24006:SF685">
    <property type="entry name" value="UBIQUITIN CARBOXYL-TERMINAL HYDROLASE 15"/>
    <property type="match status" value="1"/>
</dbReference>
<keyword evidence="13" id="KW-0812">Transmembrane</keyword>
<feature type="compositionally biased region" description="Polar residues" evidence="12">
    <location>
        <begin position="319"/>
        <end position="330"/>
    </location>
</feature>
<dbReference type="InterPro" id="IPR028889">
    <property type="entry name" value="USP"/>
</dbReference>
<keyword evidence="13" id="KW-0472">Membrane</keyword>
<dbReference type="Proteomes" id="UP001567538">
    <property type="component" value="Unassembled WGS sequence"/>
</dbReference>
<dbReference type="SUPFAM" id="SSF54001">
    <property type="entry name" value="Cysteine proteinases"/>
    <property type="match status" value="1"/>
</dbReference>
<reference evidence="16 17" key="1">
    <citation type="submission" date="2024-06" db="EMBL/GenBank/DDBJ databases">
        <title>A chromosome level genome sequence of Diviner's sage (Salvia divinorum).</title>
        <authorList>
            <person name="Ford S.A."/>
            <person name="Ro D.-K."/>
            <person name="Ness R.W."/>
            <person name="Phillips M.A."/>
        </authorList>
    </citation>
    <scope>NUCLEOTIDE SEQUENCE [LARGE SCALE GENOMIC DNA]</scope>
    <source>
        <strain evidence="16">SAF-2024a</strain>
        <tissue evidence="16">Leaf</tissue>
    </source>
</reference>
<accession>A0ABD1H445</accession>
<evidence type="ECO:0000313" key="16">
    <source>
        <dbReference type="EMBL" id="KAL1551185.1"/>
    </source>
</evidence>
<sequence length="928" mass="103125">MLAPRETDVPALFLVFVVLPLVTYFILGKWSESSKRKEGISLIAGGAAEEALQVDHMAVGGILPVVHMPNSGIHQCARCFNPAGTRCSQCKSVWYCSGRCQIVHWRDVHKLECQQMGKDCHRSSLKCGSEEGSRGRGSYGETTKQSTFQYNVQQPSIDGAFSEDLALHPLTALTPTTTSGMVLSESQKSVINKLSAEIGTFLTDQIDSSNTADGAGLSSFGEACGSSFTLPNSSQPSEDPYLREVNFSLSERHANSPHAAKDGADRVEIECRNADGGNNFGIANSSTAAISGTKTHEIQTQMTSRQENYPSQRRIPCTDETNGLNCSSERTSMKKSSKLKVVSHANGIEQHKYQKSRMMVSKEQLSSDGELKTQTAKESGIAATKDNFPLQESNRDSNLDLTRMKGMKKSAKVDNHQHLEDSTTKKRKLKMIFPYEEFVKCFQYENFNVTPRGLVNCGNSCYANAVLQCLTFTKPLIIYLLRQTHSRTGCAKDWCLTCELEQLVMMLGQNGGPLSPINILIYIRSLNTQIGDGSQEDAHEFLRLLVASMQTICLEGFGGENAVDPRLQDTTFIQHTFGGTLRSKVKCMICDHESERYEKMMDLTLEIFGWVESLEDALTQFTSSEDLDGDNMYRCARCATYVHARKQLHIKEAPNILTIVLKRFQEGNYGKINKCITFPEMLDMIPFMTGTDDIPPLYMLYAVVVHHDTSNASFSGHYTAYVKDLQGNWFKVDDTEVQPVELSHVMSEGAYILFYMRSYPRPGRCGKSSRHQAPCKGQRASRPEPNNLRHNLVGQETIAESSNGVLIRESRSRLPSLRNYSEFPDAASSDWSVFTNSDDSSFTTESTRDSFSTVDHGDAASSSIFQSMYPVDPPTRRNISCSVFPGSKARTEYAAREERGFVSVSCVNYGSEARTEDVPQTSVDCSIW</sequence>
<evidence type="ECO:0000259" key="15">
    <source>
        <dbReference type="PROSITE" id="PS50865"/>
    </source>
</evidence>
<feature type="region of interest" description="Disordered" evidence="12">
    <location>
        <begin position="302"/>
        <end position="336"/>
    </location>
</feature>
<protein>
    <recommendedName>
        <fullName evidence="3">ubiquitinyl hydrolase 1</fullName>
        <ecNumber evidence="3">3.4.19.12</ecNumber>
    </recommendedName>
</protein>
<evidence type="ECO:0000256" key="12">
    <source>
        <dbReference type="SAM" id="MobiDB-lite"/>
    </source>
</evidence>
<dbReference type="PROSITE" id="PS50865">
    <property type="entry name" value="ZF_MYND_2"/>
    <property type="match status" value="1"/>
</dbReference>
<dbReference type="GO" id="GO:0004843">
    <property type="term" value="F:cysteine-type deubiquitinase activity"/>
    <property type="evidence" value="ECO:0007669"/>
    <property type="project" value="UniProtKB-EC"/>
</dbReference>
<feature type="domain" description="MYND-type" evidence="15">
    <location>
        <begin position="76"/>
        <end position="113"/>
    </location>
</feature>
<dbReference type="GO" id="GO:0008270">
    <property type="term" value="F:zinc ion binding"/>
    <property type="evidence" value="ECO:0007669"/>
    <property type="project" value="UniProtKB-KW"/>
</dbReference>
<evidence type="ECO:0000256" key="9">
    <source>
        <dbReference type="ARBA" id="ARBA00022807"/>
    </source>
</evidence>
<dbReference type="InterPro" id="IPR038765">
    <property type="entry name" value="Papain-like_cys_pep_sf"/>
</dbReference>
<comment type="catalytic activity">
    <reaction evidence="1">
        <text>Thiol-dependent hydrolysis of ester, thioester, amide, peptide and isopeptide bonds formed by the C-terminal Gly of ubiquitin (a 76-residue protein attached to proteins as an intracellular targeting signal).</text>
        <dbReference type="EC" id="3.4.19.12"/>
    </reaction>
</comment>
<dbReference type="FunFam" id="6.10.140.2220:FF:000006">
    <property type="entry name" value="Ubiquitin carboxyl-terminal hydrolase 15"/>
    <property type="match status" value="1"/>
</dbReference>